<accession>A0ABD6ELI2</accession>
<sequence>MISVPIIRVSLAVFPRGIDDRTTTNPSSNTISSTFDERLTQFDDTVVNVASQRDIPPLSVIINLSSITKRSSRQFPSLIVECFIEVLHRKYTLIYCMSPMPTTKQ</sequence>
<comment type="caution">
    <text evidence="1">The sequence shown here is derived from an EMBL/GenBank/DDBJ whole genome shotgun (WGS) entry which is preliminary data.</text>
</comment>
<protein>
    <submittedName>
        <fullName evidence="1">Uncharacterized protein</fullName>
    </submittedName>
</protein>
<name>A0ABD6ELI2_9BILA</name>
<organism evidence="1 2">
    <name type="scientific">Gnathostoma spinigerum</name>
    <dbReference type="NCBI Taxonomy" id="75299"/>
    <lineage>
        <taxon>Eukaryota</taxon>
        <taxon>Metazoa</taxon>
        <taxon>Ecdysozoa</taxon>
        <taxon>Nematoda</taxon>
        <taxon>Chromadorea</taxon>
        <taxon>Rhabditida</taxon>
        <taxon>Spirurina</taxon>
        <taxon>Gnathostomatomorpha</taxon>
        <taxon>Gnathostomatoidea</taxon>
        <taxon>Gnathostomatidae</taxon>
        <taxon>Gnathostoma</taxon>
    </lineage>
</organism>
<keyword evidence="2" id="KW-1185">Reference proteome</keyword>
<evidence type="ECO:0000313" key="1">
    <source>
        <dbReference type="EMBL" id="MFH4978169.1"/>
    </source>
</evidence>
<gene>
    <name evidence="1" type="ORF">AB6A40_004878</name>
</gene>
<dbReference type="AlphaFoldDB" id="A0ABD6ELI2"/>
<dbReference type="EMBL" id="JBGFUD010002929">
    <property type="protein sequence ID" value="MFH4978169.1"/>
    <property type="molecule type" value="Genomic_DNA"/>
</dbReference>
<dbReference type="Proteomes" id="UP001608902">
    <property type="component" value="Unassembled WGS sequence"/>
</dbReference>
<proteinExistence type="predicted"/>
<evidence type="ECO:0000313" key="2">
    <source>
        <dbReference type="Proteomes" id="UP001608902"/>
    </source>
</evidence>
<reference evidence="1 2" key="1">
    <citation type="submission" date="2024-08" db="EMBL/GenBank/DDBJ databases">
        <title>Gnathostoma spinigerum genome.</title>
        <authorList>
            <person name="Gonzalez-Bertolin B."/>
            <person name="Monzon S."/>
            <person name="Zaballos A."/>
            <person name="Jimenez P."/>
            <person name="Dekumyoy P."/>
            <person name="Varona S."/>
            <person name="Cuesta I."/>
            <person name="Sumanam S."/>
            <person name="Adisakwattana P."/>
            <person name="Gasser R.B."/>
            <person name="Hernandez-Gonzalez A."/>
            <person name="Young N.D."/>
            <person name="Perteguer M.J."/>
        </authorList>
    </citation>
    <scope>NUCLEOTIDE SEQUENCE [LARGE SCALE GENOMIC DNA]</scope>
    <source>
        <strain evidence="1">AL3</strain>
        <tissue evidence="1">Liver</tissue>
    </source>
</reference>